<dbReference type="OrthoDB" id="9810907at2"/>
<name>A0A0F5PY73_9HYPH</name>
<evidence type="ECO:0000259" key="1">
    <source>
        <dbReference type="PROSITE" id="PS51708"/>
    </source>
</evidence>
<organism evidence="3 5">
    <name type="scientific">Devosia psychrophila</name>
    <dbReference type="NCBI Taxonomy" id="728005"/>
    <lineage>
        <taxon>Bacteria</taxon>
        <taxon>Pseudomonadati</taxon>
        <taxon>Pseudomonadota</taxon>
        <taxon>Alphaproteobacteria</taxon>
        <taxon>Hyphomicrobiales</taxon>
        <taxon>Devosiaceae</taxon>
        <taxon>Devosia</taxon>
    </lineage>
</organism>
<dbReference type="SMART" id="SM00880">
    <property type="entry name" value="CHAD"/>
    <property type="match status" value="1"/>
</dbReference>
<feature type="domain" description="CHAD" evidence="1">
    <location>
        <begin position="8"/>
        <end position="279"/>
    </location>
</feature>
<reference evidence="3 5" key="2">
    <citation type="submission" date="2016-10" db="EMBL/GenBank/DDBJ databases">
        <authorList>
            <person name="de Groot N.N."/>
        </authorList>
    </citation>
    <scope>NUCLEOTIDE SEQUENCE [LARGE SCALE GENOMIC DNA]</scope>
    <source>
        <strain evidence="3 5">CGMCC 1.10210</strain>
    </source>
</reference>
<dbReference type="AlphaFoldDB" id="A0A0F5PY73"/>
<keyword evidence="4" id="KW-1185">Reference proteome</keyword>
<dbReference type="RefSeq" id="WP_046170446.1">
    <property type="nucleotide sequence ID" value="NZ_FOMB01000007.1"/>
</dbReference>
<dbReference type="STRING" id="728005.SAMN04488059_107152"/>
<accession>A0A0F5PY73</accession>
<dbReference type="InterPro" id="IPR038186">
    <property type="entry name" value="CHAD_dom_sf"/>
</dbReference>
<dbReference type="PANTHER" id="PTHR39339:SF1">
    <property type="entry name" value="CHAD DOMAIN-CONTAINING PROTEIN"/>
    <property type="match status" value="1"/>
</dbReference>
<evidence type="ECO:0000313" key="2">
    <source>
        <dbReference type="EMBL" id="KKC33612.1"/>
    </source>
</evidence>
<dbReference type="EMBL" id="FOMB01000007">
    <property type="protein sequence ID" value="SFC60475.1"/>
    <property type="molecule type" value="Genomic_DNA"/>
</dbReference>
<dbReference type="Pfam" id="PF05235">
    <property type="entry name" value="CHAD"/>
    <property type="match status" value="1"/>
</dbReference>
<proteinExistence type="predicted"/>
<sequence>MSFAFKTKNHVLRQVRSIAAEQVEKAIAATAEPPQDFDATVHQLRRRCKKLRGTLCMVEPHFKSFADENAAVRDAANWLGGVRDARVMVETLDALVADKSGHAAAVQAIAARQLLVARVDQLTQDSDQATTLKQFASMFSEIASRVERWEFTGRGFEVIGDGLEQTFRQFCKRAAQAEKLETAEALHEWRKQAKYHGHHVSLLSETAPDLLQPRGKLVDRLGDELGDHHNLAVLQETLEQSGLDDIEAIFVAITAKQHELAQSAFVLGRQLAAEKPAALQQRFAGYWHLLPEGN</sequence>
<reference evidence="2 4" key="1">
    <citation type="submission" date="2015-03" db="EMBL/GenBank/DDBJ databases">
        <authorList>
            <person name="Lepp D."/>
            <person name="Hassan Y.I."/>
            <person name="Li X.-Z."/>
            <person name="Zhou T."/>
        </authorList>
    </citation>
    <scope>NUCLEOTIDE SEQUENCE [LARGE SCALE GENOMIC DNA]</scope>
    <source>
        <strain evidence="2 4">Cr7-05</strain>
    </source>
</reference>
<dbReference type="InterPro" id="IPR007899">
    <property type="entry name" value="CHAD_dom"/>
</dbReference>
<protein>
    <submittedName>
        <fullName evidence="3">CHAD domain-containing protein</fullName>
    </submittedName>
</protein>
<dbReference type="Proteomes" id="UP000033519">
    <property type="component" value="Unassembled WGS sequence"/>
</dbReference>
<gene>
    <name evidence="3" type="ORF">SAMN04488059_107152</name>
    <name evidence="2" type="ORF">WH91_07910</name>
</gene>
<evidence type="ECO:0000313" key="3">
    <source>
        <dbReference type="EMBL" id="SFC60475.1"/>
    </source>
</evidence>
<evidence type="ECO:0000313" key="4">
    <source>
        <dbReference type="Proteomes" id="UP000033519"/>
    </source>
</evidence>
<dbReference type="Proteomes" id="UP000182258">
    <property type="component" value="Unassembled WGS sequence"/>
</dbReference>
<dbReference type="PROSITE" id="PS51708">
    <property type="entry name" value="CHAD"/>
    <property type="match status" value="1"/>
</dbReference>
<dbReference type="Gene3D" id="1.40.20.10">
    <property type="entry name" value="CHAD domain"/>
    <property type="match status" value="1"/>
</dbReference>
<dbReference type="EMBL" id="LAPV01000086">
    <property type="protein sequence ID" value="KKC33612.1"/>
    <property type="molecule type" value="Genomic_DNA"/>
</dbReference>
<evidence type="ECO:0000313" key="5">
    <source>
        <dbReference type="Proteomes" id="UP000182258"/>
    </source>
</evidence>
<dbReference type="PANTHER" id="PTHR39339">
    <property type="entry name" value="SLR1444 PROTEIN"/>
    <property type="match status" value="1"/>
</dbReference>
<dbReference type="PATRIC" id="fig|728005.3.peg.4089"/>